<proteinExistence type="predicted"/>
<reference evidence="1 2" key="1">
    <citation type="submission" date="2017-07" db="EMBL/GenBank/DDBJ databases">
        <title>Isolation and whole genome analysis of endospore-forming bacteria from heroin.</title>
        <authorList>
            <person name="Kalinowski J."/>
            <person name="Ahrens B."/>
            <person name="Al-Dilaimi A."/>
            <person name="Winkler A."/>
            <person name="Wibberg D."/>
            <person name="Schleenbecker U."/>
            <person name="Ruckert C."/>
            <person name="Wolfel R."/>
            <person name="Grass G."/>
        </authorList>
    </citation>
    <scope>NUCLEOTIDE SEQUENCE [LARGE SCALE GENOMIC DNA]</scope>
    <source>
        <strain evidence="1 2">7528</strain>
    </source>
</reference>
<dbReference type="RefSeq" id="WP_179867411.1">
    <property type="nucleotide sequence ID" value="NZ_NPBV01000056.1"/>
</dbReference>
<sequence>DMDAYQSVIQKSYGDGNVEITKDNIKYLPMAAIAAAKDHKSDGMHESFRVLLDHALTDLQQGNITREEYYDIYTLAS</sequence>
<feature type="non-terminal residue" evidence="1">
    <location>
        <position position="77"/>
    </location>
</feature>
<dbReference type="AlphaFoldDB" id="A0A268A696"/>
<comment type="caution">
    <text evidence="1">The sequence shown here is derived from an EMBL/GenBank/DDBJ whole genome shotgun (WGS) entry which is preliminary data.</text>
</comment>
<protein>
    <submittedName>
        <fullName evidence="1">Uncharacterized protein</fullName>
    </submittedName>
</protein>
<dbReference type="EMBL" id="NPBV01000056">
    <property type="protein sequence ID" value="PAD19657.1"/>
    <property type="molecule type" value="Genomic_DNA"/>
</dbReference>
<feature type="non-terminal residue" evidence="1">
    <location>
        <position position="1"/>
    </location>
</feature>
<organism evidence="1 2">
    <name type="scientific">Terribacillus saccharophilus</name>
    <dbReference type="NCBI Taxonomy" id="361277"/>
    <lineage>
        <taxon>Bacteria</taxon>
        <taxon>Bacillati</taxon>
        <taxon>Bacillota</taxon>
        <taxon>Bacilli</taxon>
        <taxon>Bacillales</taxon>
        <taxon>Bacillaceae</taxon>
        <taxon>Terribacillus</taxon>
    </lineage>
</organism>
<evidence type="ECO:0000313" key="2">
    <source>
        <dbReference type="Proteomes" id="UP000216013"/>
    </source>
</evidence>
<gene>
    <name evidence="1" type="ORF">CHH64_18060</name>
</gene>
<accession>A0A268A696</accession>
<dbReference type="Proteomes" id="UP000216013">
    <property type="component" value="Unassembled WGS sequence"/>
</dbReference>
<evidence type="ECO:0000313" key="1">
    <source>
        <dbReference type="EMBL" id="PAD19657.1"/>
    </source>
</evidence>
<name>A0A268A696_9BACI</name>